<dbReference type="InterPro" id="IPR035992">
    <property type="entry name" value="Ricin_B-like_lectins"/>
</dbReference>
<dbReference type="RefSeq" id="WP_082200602.1">
    <property type="nucleotide sequence ID" value="NZ_CAUWMG010000013.1"/>
</dbReference>
<evidence type="ECO:0000256" key="2">
    <source>
        <dbReference type="ARBA" id="ARBA00022656"/>
    </source>
</evidence>
<dbReference type="CDD" id="cd23413">
    <property type="entry name" value="beta-trefoil_Ricin_CdtC"/>
    <property type="match status" value="1"/>
</dbReference>
<dbReference type="Proteomes" id="UP000321317">
    <property type="component" value="Unassembled WGS sequence"/>
</dbReference>
<name>A0A1B4V8W7_9BACT</name>
<dbReference type="SUPFAM" id="SSF50370">
    <property type="entry name" value="Ricin B-like lectins"/>
    <property type="match status" value="1"/>
</dbReference>
<evidence type="ECO:0000313" key="11">
    <source>
        <dbReference type="EMBL" id="TNB59236.1"/>
    </source>
</evidence>
<dbReference type="GeneID" id="52037611"/>
<keyword evidence="8" id="KW-0998">Cell outer membrane</keyword>
<keyword evidence="9" id="KW-0449">Lipoprotein</keyword>
<protein>
    <submittedName>
        <fullName evidence="10">Cytolethal distending toxin C</fullName>
    </submittedName>
    <submittedName>
        <fullName evidence="11">Cytolethal distending toxin subunit A</fullName>
    </submittedName>
</protein>
<evidence type="ECO:0000313" key="10">
    <source>
        <dbReference type="EMBL" id="BAU25670.1"/>
    </source>
</evidence>
<sequence>MKKILISILFSINLIFAQNPSEGDLENFTQIFSLRSLENGIILSVFRDSKELLHQNWKLRELVLSPELKAKDKMANKVPFGYVQFVTPTQDDTCMAILPNGFFGAKSCSKDLEEGALETVFSIMPTTTSAVQIRSLVLNSNECIGTFFNPNVPIEKRFGLKRCTFDPFSVILPEDLMILTPPLFKANVL</sequence>
<evidence type="ECO:0000256" key="6">
    <source>
        <dbReference type="ARBA" id="ARBA00023136"/>
    </source>
</evidence>
<keyword evidence="14" id="KW-1185">Reference proteome</keyword>
<evidence type="ECO:0000256" key="4">
    <source>
        <dbReference type="ARBA" id="ARBA00022734"/>
    </source>
</evidence>
<dbReference type="Pfam" id="PF03498">
    <property type="entry name" value="CDtoxinA"/>
    <property type="match status" value="1"/>
</dbReference>
<keyword evidence="4" id="KW-0430">Lectin</keyword>
<dbReference type="OrthoDB" id="5322270at2"/>
<keyword evidence="5" id="KW-0843">Virulence</keyword>
<proteinExistence type="predicted"/>
<evidence type="ECO:0000256" key="3">
    <source>
        <dbReference type="ARBA" id="ARBA00022729"/>
    </source>
</evidence>
<reference evidence="12 14" key="3">
    <citation type="submission" date="2019-08" db="EMBL/GenBank/DDBJ databases">
        <title>Rapid identification of Enteric Bacteria from Whole Genome Sequences (WGS) using Average Nucleotide Identity (ANI).</title>
        <authorList>
            <person name="Lane C."/>
        </authorList>
    </citation>
    <scope>NUCLEOTIDE SEQUENCE [LARGE SCALE GENOMIC DNA]</scope>
    <source>
        <strain evidence="12 14">D4984</strain>
    </source>
</reference>
<dbReference type="InterPro" id="IPR003558">
    <property type="entry name" value="CDtoxinA/C"/>
</dbReference>
<dbReference type="Gene3D" id="2.80.10.50">
    <property type="match status" value="1"/>
</dbReference>
<dbReference type="AlphaFoldDB" id="A0A1B4V8W7"/>
<evidence type="ECO:0000313" key="13">
    <source>
        <dbReference type="Proteomes" id="UP000306813"/>
    </source>
</evidence>
<evidence type="ECO:0000256" key="9">
    <source>
        <dbReference type="ARBA" id="ARBA00023288"/>
    </source>
</evidence>
<dbReference type="EMBL" id="AB900158">
    <property type="protein sequence ID" value="BAU25670.1"/>
    <property type="molecule type" value="Genomic_DNA"/>
</dbReference>
<dbReference type="KEGG" id="chv:CHELV3228_1701"/>
<dbReference type="GO" id="GO:0030246">
    <property type="term" value="F:carbohydrate binding"/>
    <property type="evidence" value="ECO:0007669"/>
    <property type="project" value="UniProtKB-KW"/>
</dbReference>
<dbReference type="STRING" id="28898.CHELV3228_1701"/>
<evidence type="ECO:0000256" key="8">
    <source>
        <dbReference type="ARBA" id="ARBA00023237"/>
    </source>
</evidence>
<gene>
    <name evidence="10" type="primary">cdtC</name>
    <name evidence="11" type="ORF">FDW42_00175</name>
    <name evidence="12" type="ORF">FVD16_05440</name>
</gene>
<dbReference type="EMBL" id="VRMA01000043">
    <property type="protein sequence ID" value="TXK57209.1"/>
    <property type="molecule type" value="Genomic_DNA"/>
</dbReference>
<dbReference type="Proteomes" id="UP000306813">
    <property type="component" value="Unassembled WGS sequence"/>
</dbReference>
<accession>A0A1B4V8W7</accession>
<keyword evidence="7" id="KW-0564">Palmitate</keyword>
<dbReference type="GO" id="GO:0090729">
    <property type="term" value="F:toxin activity"/>
    <property type="evidence" value="ECO:0007669"/>
    <property type="project" value="UniProtKB-KW"/>
</dbReference>
<reference evidence="11 13" key="2">
    <citation type="submission" date="2019-05" db="EMBL/GenBank/DDBJ databases">
        <title>Draft genomes of eight strains of Campylobacter helveticus isolated from cats and a dog in New Zealand.</title>
        <authorList>
            <person name="Bojanic K."/>
            <person name="Midwinter A.C."/>
            <person name="Biggs P.J."/>
            <person name="Acke E."/>
            <person name="Cornelius A.J."/>
            <person name="Marshall J.C."/>
        </authorList>
    </citation>
    <scope>NUCLEOTIDE SEQUENCE [LARGE SCALE GENOMIC DNA]</scope>
    <source>
        <strain evidence="11 13">ACP123b</strain>
    </source>
</reference>
<keyword evidence="6" id="KW-0472">Membrane</keyword>
<organism evidence="10">
    <name type="scientific">Campylobacter helveticus</name>
    <dbReference type="NCBI Taxonomy" id="28898"/>
    <lineage>
        <taxon>Bacteria</taxon>
        <taxon>Pseudomonadati</taxon>
        <taxon>Campylobacterota</taxon>
        <taxon>Epsilonproteobacteria</taxon>
        <taxon>Campylobacterales</taxon>
        <taxon>Campylobacteraceae</taxon>
        <taxon>Campylobacter</taxon>
    </lineage>
</organism>
<evidence type="ECO:0000313" key="12">
    <source>
        <dbReference type="EMBL" id="TXK57209.1"/>
    </source>
</evidence>
<comment type="subcellular location">
    <subcellularLocation>
        <location evidence="1">Cell outer membrane</location>
        <topology evidence="1">Lipid-anchor</topology>
    </subcellularLocation>
</comment>
<reference evidence="10" key="1">
    <citation type="submission" date="2014-01" db="EMBL/GenBank/DDBJ databases">
        <title>Characterization of Cytolethal Distending Toxin in Campylobacter helveticus.</title>
        <authorList>
            <person name="Srinuan S."/>
            <person name="Kazumasa K."/>
            <person name="Asakura M."/>
            <person name="Hinenoya A."/>
            <person name="Yamasaki S."/>
        </authorList>
    </citation>
    <scope>NUCLEOTIDE SEQUENCE</scope>
    <source>
        <strain evidence="10">CAT</strain>
    </source>
</reference>
<dbReference type="EMBL" id="VDBS01000002">
    <property type="protein sequence ID" value="TNB59236.1"/>
    <property type="molecule type" value="Genomic_DNA"/>
</dbReference>
<evidence type="ECO:0000313" key="14">
    <source>
        <dbReference type="Proteomes" id="UP000321317"/>
    </source>
</evidence>
<evidence type="ECO:0000256" key="1">
    <source>
        <dbReference type="ARBA" id="ARBA00004459"/>
    </source>
</evidence>
<evidence type="ECO:0000256" key="7">
    <source>
        <dbReference type="ARBA" id="ARBA00023139"/>
    </source>
</evidence>
<keyword evidence="3" id="KW-0732">Signal</keyword>
<evidence type="ECO:0000256" key="5">
    <source>
        <dbReference type="ARBA" id="ARBA00023026"/>
    </source>
</evidence>
<keyword evidence="2" id="KW-0800">Toxin</keyword>
<dbReference type="GO" id="GO:0009279">
    <property type="term" value="C:cell outer membrane"/>
    <property type="evidence" value="ECO:0007669"/>
    <property type="project" value="UniProtKB-SubCell"/>
</dbReference>